<evidence type="ECO:0000256" key="1">
    <source>
        <dbReference type="SAM" id="MobiDB-lite"/>
    </source>
</evidence>
<feature type="domain" description="Beta-lactamase-related" evidence="3">
    <location>
        <begin position="72"/>
        <end position="358"/>
    </location>
</feature>
<keyword evidence="2" id="KW-0732">Signal</keyword>
<feature type="region of interest" description="Disordered" evidence="1">
    <location>
        <begin position="59"/>
        <end position="95"/>
    </location>
</feature>
<accession>A0A3Q9FWJ0</accession>
<evidence type="ECO:0000313" key="5">
    <source>
        <dbReference type="Proteomes" id="UP000267900"/>
    </source>
</evidence>
<evidence type="ECO:0000256" key="2">
    <source>
        <dbReference type="SAM" id="SignalP"/>
    </source>
</evidence>
<dbReference type="EMBL" id="CP034587">
    <property type="protein sequence ID" value="AZQ70319.1"/>
    <property type="molecule type" value="Genomic_DNA"/>
</dbReference>
<name>A0A3Q9FWJ0_STRLT</name>
<dbReference type="Proteomes" id="UP000267900">
    <property type="component" value="Chromosome"/>
</dbReference>
<keyword evidence="5" id="KW-1185">Reference proteome</keyword>
<gene>
    <name evidence="4" type="ORF">EKH77_02985</name>
</gene>
<proteinExistence type="predicted"/>
<dbReference type="GO" id="GO:0016787">
    <property type="term" value="F:hydrolase activity"/>
    <property type="evidence" value="ECO:0007669"/>
    <property type="project" value="UniProtKB-KW"/>
</dbReference>
<dbReference type="AlphaFoldDB" id="A0A3Q9FWJ0"/>
<feature type="signal peptide" evidence="2">
    <location>
        <begin position="1"/>
        <end position="29"/>
    </location>
</feature>
<dbReference type="OrthoDB" id="5177574at2"/>
<dbReference type="Gene3D" id="3.40.710.10">
    <property type="entry name" value="DD-peptidase/beta-lactamase superfamily"/>
    <property type="match status" value="1"/>
</dbReference>
<dbReference type="SUPFAM" id="SSF56601">
    <property type="entry name" value="beta-lactamase/transpeptidase-like"/>
    <property type="match status" value="1"/>
</dbReference>
<dbReference type="RefSeq" id="WP_126912884.1">
    <property type="nucleotide sequence ID" value="NZ_CP034587.1"/>
</dbReference>
<dbReference type="InterPro" id="IPR012338">
    <property type="entry name" value="Beta-lactam/transpept-like"/>
</dbReference>
<evidence type="ECO:0000313" key="4">
    <source>
        <dbReference type="EMBL" id="AZQ70319.1"/>
    </source>
</evidence>
<dbReference type="PANTHER" id="PTHR46825:SF7">
    <property type="entry name" value="D-ALANYL-D-ALANINE CARBOXYPEPTIDASE"/>
    <property type="match status" value="1"/>
</dbReference>
<evidence type="ECO:0000259" key="3">
    <source>
        <dbReference type="Pfam" id="PF00144"/>
    </source>
</evidence>
<keyword evidence="4" id="KW-0378">Hydrolase</keyword>
<dbReference type="InterPro" id="IPR050491">
    <property type="entry name" value="AmpC-like"/>
</dbReference>
<organism evidence="4 5">
    <name type="scientific">Streptomyces luteoverticillatus</name>
    <name type="common">Streptoverticillium luteoverticillatus</name>
    <dbReference type="NCBI Taxonomy" id="66425"/>
    <lineage>
        <taxon>Bacteria</taxon>
        <taxon>Bacillati</taxon>
        <taxon>Actinomycetota</taxon>
        <taxon>Actinomycetes</taxon>
        <taxon>Kitasatosporales</taxon>
        <taxon>Streptomycetaceae</taxon>
        <taxon>Streptomyces</taxon>
    </lineage>
</organism>
<protein>
    <submittedName>
        <fullName evidence="4">Class A beta-lactamase-related serine hydrolase</fullName>
    </submittedName>
</protein>
<feature type="chain" id="PRO_5018789241" evidence="2">
    <location>
        <begin position="30"/>
        <end position="397"/>
    </location>
</feature>
<dbReference type="PANTHER" id="PTHR46825">
    <property type="entry name" value="D-ALANYL-D-ALANINE-CARBOXYPEPTIDASE/ENDOPEPTIDASE AMPH"/>
    <property type="match status" value="1"/>
</dbReference>
<dbReference type="Pfam" id="PF00144">
    <property type="entry name" value="Beta-lactamase"/>
    <property type="match status" value="1"/>
</dbReference>
<reference evidence="4 5" key="1">
    <citation type="submission" date="2018-12" db="EMBL/GenBank/DDBJ databases">
        <title>The whole draft genome of Streptomyce luteoverticillatus CGMCC 15060.</title>
        <authorList>
            <person name="Feng Z."/>
            <person name="Chen G."/>
            <person name="Zhang J."/>
            <person name="Zhu H."/>
            <person name="Yu X."/>
            <person name="Zhang W."/>
            <person name="Zhang X."/>
        </authorList>
    </citation>
    <scope>NUCLEOTIDE SEQUENCE [LARGE SCALE GENOMIC DNA]</scope>
    <source>
        <strain evidence="4 5">CGMCC 15060</strain>
    </source>
</reference>
<sequence>MTKRTARGVLLSLLTAAALIGGASGPSGARSSVPPDHRAHEGTRAAMEALVRAGMPGVVGQASEGRDGSGAGDGRRVWNGSAGTADLGRPRAPRARDRFRIGSNTKTFVATVMLQLEAEHRLRLTDTVERWLPGLVRGHGNDGRAVSLRRLLDHTSGISDYAADPALHKRLFERDFLRHRFDTYTPRQLVRTAVSHPPVFAPGKGWSYSNTNYVLAGLVIEKVTGHPYGREIRDRVLRPLGLRATSVPGRSAALPRPSGRGYIRFPDEPGTPFHDVTGINPTEAWAAGEMISTVGDLNAFYRALLGGRLLPARQLAEMLTTVDTGLRPAARYGLGIAARKLSCGVTVWGHDGGIQGAVSQVSGVRDASHTAAFGGNALGVPFDTLALAEAEFCGRAR</sequence>
<dbReference type="InterPro" id="IPR001466">
    <property type="entry name" value="Beta-lactam-related"/>
</dbReference>